<evidence type="ECO:0000256" key="5">
    <source>
        <dbReference type="ARBA" id="ARBA00022771"/>
    </source>
</evidence>
<name>A0A9Q0AJ89_9PEZI</name>
<dbReference type="GO" id="GO:0061665">
    <property type="term" value="F:SUMO ligase activity"/>
    <property type="evidence" value="ECO:0007669"/>
    <property type="project" value="TreeGrafter"/>
</dbReference>
<evidence type="ECO:0000259" key="11">
    <source>
        <dbReference type="PROSITE" id="PS51044"/>
    </source>
</evidence>
<keyword evidence="14" id="KW-1185">Reference proteome</keyword>
<dbReference type="GO" id="GO:0000785">
    <property type="term" value="C:chromatin"/>
    <property type="evidence" value="ECO:0007669"/>
    <property type="project" value="TreeGrafter"/>
</dbReference>
<dbReference type="Gene3D" id="2.60.120.780">
    <property type="entry name" value="PINIT domain"/>
    <property type="match status" value="1"/>
</dbReference>
<dbReference type="Proteomes" id="UP000829685">
    <property type="component" value="Unassembled WGS sequence"/>
</dbReference>
<evidence type="ECO:0000256" key="9">
    <source>
        <dbReference type="SAM" id="MobiDB-lite"/>
    </source>
</evidence>
<accession>A0A9Q0AJ89</accession>
<feature type="region of interest" description="Disordered" evidence="9">
    <location>
        <begin position="165"/>
        <end position="196"/>
    </location>
</feature>
<evidence type="ECO:0000256" key="2">
    <source>
        <dbReference type="ARBA" id="ARBA00005383"/>
    </source>
</evidence>
<keyword evidence="3" id="KW-0808">Transferase</keyword>
<evidence type="ECO:0000256" key="3">
    <source>
        <dbReference type="ARBA" id="ARBA00022679"/>
    </source>
</evidence>
<feature type="compositionally biased region" description="Polar residues" evidence="9">
    <location>
        <begin position="517"/>
        <end position="526"/>
    </location>
</feature>
<comment type="pathway">
    <text evidence="1">Protein modification; protein sumoylation.</text>
</comment>
<feature type="compositionally biased region" description="Basic and acidic residues" evidence="9">
    <location>
        <begin position="476"/>
        <end position="485"/>
    </location>
</feature>
<feature type="domain" description="SAP" evidence="10">
    <location>
        <begin position="20"/>
        <end position="54"/>
    </location>
</feature>
<evidence type="ECO:0000256" key="8">
    <source>
        <dbReference type="PROSITE-ProRule" id="PRU00452"/>
    </source>
</evidence>
<feature type="compositionally biased region" description="Polar residues" evidence="9">
    <location>
        <begin position="573"/>
        <end position="585"/>
    </location>
</feature>
<evidence type="ECO:0000256" key="7">
    <source>
        <dbReference type="ARBA" id="ARBA00022833"/>
    </source>
</evidence>
<dbReference type="InterPro" id="IPR004181">
    <property type="entry name" value="Znf_MIZ"/>
</dbReference>
<dbReference type="Gene3D" id="3.30.40.10">
    <property type="entry name" value="Zinc/RING finger domain, C3HC4 (zinc finger)"/>
    <property type="match status" value="1"/>
</dbReference>
<evidence type="ECO:0000256" key="1">
    <source>
        <dbReference type="ARBA" id="ARBA00004718"/>
    </source>
</evidence>
<dbReference type="PANTHER" id="PTHR10782:SF4">
    <property type="entry name" value="TONALLI, ISOFORM E"/>
    <property type="match status" value="1"/>
</dbReference>
<dbReference type="PROSITE" id="PS51044">
    <property type="entry name" value="ZF_SP_RING"/>
    <property type="match status" value="1"/>
</dbReference>
<feature type="region of interest" description="Disordered" evidence="9">
    <location>
        <begin position="517"/>
        <end position="592"/>
    </location>
</feature>
<dbReference type="EMBL" id="JAFIMR010000029">
    <property type="protein sequence ID" value="KAI1861625.1"/>
    <property type="molecule type" value="Genomic_DNA"/>
</dbReference>
<dbReference type="GO" id="GO:0008270">
    <property type="term" value="F:zinc ion binding"/>
    <property type="evidence" value="ECO:0007669"/>
    <property type="project" value="UniProtKB-KW"/>
</dbReference>
<dbReference type="InterPro" id="IPR038654">
    <property type="entry name" value="PINIT_sf"/>
</dbReference>
<evidence type="ECO:0000256" key="6">
    <source>
        <dbReference type="ARBA" id="ARBA00022786"/>
    </source>
</evidence>
<dbReference type="AlphaFoldDB" id="A0A9Q0AJ89"/>
<gene>
    <name evidence="13" type="ORF">JX265_009592</name>
</gene>
<dbReference type="SMART" id="SM00513">
    <property type="entry name" value="SAP"/>
    <property type="match status" value="1"/>
</dbReference>
<comment type="caution">
    <text evidence="13">The sequence shown here is derived from an EMBL/GenBank/DDBJ whole genome shotgun (WGS) entry which is preliminary data.</text>
</comment>
<keyword evidence="7" id="KW-0862">Zinc</keyword>
<dbReference type="GO" id="GO:0016925">
    <property type="term" value="P:protein sumoylation"/>
    <property type="evidence" value="ECO:0007669"/>
    <property type="project" value="TreeGrafter"/>
</dbReference>
<dbReference type="Pfam" id="PF02891">
    <property type="entry name" value="zf-MIZ"/>
    <property type="match status" value="1"/>
</dbReference>
<dbReference type="InterPro" id="IPR003034">
    <property type="entry name" value="SAP_dom"/>
</dbReference>
<keyword evidence="4" id="KW-0479">Metal-binding</keyword>
<dbReference type="PANTHER" id="PTHR10782">
    <property type="entry name" value="ZINC FINGER MIZ DOMAIN-CONTAINING PROTEIN"/>
    <property type="match status" value="1"/>
</dbReference>
<comment type="similarity">
    <text evidence="2">Belongs to the PIAS family.</text>
</comment>
<keyword evidence="5 8" id="KW-0863">Zinc-finger</keyword>
<evidence type="ECO:0000259" key="12">
    <source>
        <dbReference type="PROSITE" id="PS51466"/>
    </source>
</evidence>
<feature type="domain" description="SP-RING-type" evidence="11">
    <location>
        <begin position="379"/>
        <end position="464"/>
    </location>
</feature>
<feature type="domain" description="PINIT" evidence="12">
    <location>
        <begin position="190"/>
        <end position="351"/>
    </location>
</feature>
<keyword evidence="6" id="KW-0833">Ubl conjugation pathway</keyword>
<evidence type="ECO:0000313" key="14">
    <source>
        <dbReference type="Proteomes" id="UP000829685"/>
    </source>
</evidence>
<reference evidence="13" key="1">
    <citation type="submission" date="2021-03" db="EMBL/GenBank/DDBJ databases">
        <title>Revisited historic fungal species revealed as producer of novel bioactive compounds through whole genome sequencing and comparative genomics.</title>
        <authorList>
            <person name="Vignolle G.A."/>
            <person name="Hochenegger N."/>
            <person name="Mach R.L."/>
            <person name="Mach-Aigner A.R."/>
            <person name="Javad Rahimi M."/>
            <person name="Salim K.A."/>
            <person name="Chan C.M."/>
            <person name="Lim L.B.L."/>
            <person name="Cai F."/>
            <person name="Druzhinina I.S."/>
            <person name="U'Ren J.M."/>
            <person name="Derntl C."/>
        </authorList>
    </citation>
    <scope>NUCLEOTIDE SEQUENCE</scope>
    <source>
        <strain evidence="13">TUCIM 5799</strain>
    </source>
</reference>
<protein>
    <submittedName>
        <fullName evidence="13">Uncharacterized protein</fullName>
    </submittedName>
</protein>
<dbReference type="InterPro" id="IPR013083">
    <property type="entry name" value="Znf_RING/FYVE/PHD"/>
</dbReference>
<proteinExistence type="inferred from homology"/>
<dbReference type="InterPro" id="IPR023321">
    <property type="entry name" value="PINIT"/>
</dbReference>
<dbReference type="PROSITE" id="PS51466">
    <property type="entry name" value="PINIT"/>
    <property type="match status" value="1"/>
</dbReference>
<dbReference type="PROSITE" id="PS50800">
    <property type="entry name" value="SAP"/>
    <property type="match status" value="1"/>
</dbReference>
<dbReference type="Pfam" id="PF14324">
    <property type="entry name" value="PINIT"/>
    <property type="match status" value="1"/>
</dbReference>
<evidence type="ECO:0000313" key="13">
    <source>
        <dbReference type="EMBL" id="KAI1861625.1"/>
    </source>
</evidence>
<evidence type="ECO:0000259" key="10">
    <source>
        <dbReference type="PROSITE" id="PS50800"/>
    </source>
</evidence>
<organism evidence="13 14">
    <name type="scientific">Neoarthrinium moseri</name>
    <dbReference type="NCBI Taxonomy" id="1658444"/>
    <lineage>
        <taxon>Eukaryota</taxon>
        <taxon>Fungi</taxon>
        <taxon>Dikarya</taxon>
        <taxon>Ascomycota</taxon>
        <taxon>Pezizomycotina</taxon>
        <taxon>Sordariomycetes</taxon>
        <taxon>Xylariomycetidae</taxon>
        <taxon>Amphisphaeriales</taxon>
        <taxon>Apiosporaceae</taxon>
        <taxon>Neoarthrinium</taxon>
    </lineage>
</organism>
<evidence type="ECO:0000256" key="4">
    <source>
        <dbReference type="ARBA" id="ARBA00022723"/>
    </source>
</evidence>
<feature type="region of interest" description="Disordered" evidence="9">
    <location>
        <begin position="461"/>
        <end position="496"/>
    </location>
</feature>
<dbReference type="SUPFAM" id="SSF57850">
    <property type="entry name" value="RING/U-box"/>
    <property type="match status" value="1"/>
</dbReference>
<sequence length="592" mass="63186">MASNANAQTQRDISSLYARVQTLLVKQLQNVCQVSGLKSSGVKADLQKRILNDSIPHPPEERALTKAFSPSAALYENVNADPAQYGHIKDAINNVMAGSGRHVSNGSSGAGGPYGRAGGGATAAAAAGGAGAFSAAPTTHATAHPPVYGQNSFSGFGSQGRAGYGAGGAGASASAPQRPGTMPFRPFTWHSPSPSSGLISRPALQFKASPFHKMEQILGNVRTLEVMSQHRNSTNIPLKISDVPALARCIHDKTLRVMVFCAADDRGPQDIAFPYQSELKVNGGDIKANLRGLKGKPGSTRPVDITSSLRLDKNSYVNNIEFTYALTTKVKKHQAAERQKFYLALYLCKLVPVDELAARVKGRKIPRASVIKELTKAAHDPDVVATSQVLSLKCPLTYGKLKNPCRSTTCSHIQCFDVTSYLYLQEQGPQWVCPICNKPATFDNLAIDEYVKGILDSTSEDTDQVTIEPDGQWGTEGRKEPEPKRPRVSGAASMTSVNLDDDDDIVALDDFSIVSNRTTQTPNRSMLGTPAGAANGSSSTPNGSRKRPAAEVIDLTLSDDDDDAPLHAPKRQNYGTSASLTSTPDWNYGATF</sequence>